<dbReference type="EMBL" id="WPNZ01000032">
    <property type="protein sequence ID" value="MVO90406.1"/>
    <property type="molecule type" value="Genomic_DNA"/>
</dbReference>
<dbReference type="RefSeq" id="WP_157169411.1">
    <property type="nucleotide sequence ID" value="NZ_WPNZ01000032.1"/>
</dbReference>
<dbReference type="AlphaFoldDB" id="A0A6L6X9B1"/>
<gene>
    <name evidence="1" type="ORF">GPA10_38080</name>
</gene>
<evidence type="ECO:0000313" key="2">
    <source>
        <dbReference type="Proteomes" id="UP000483802"/>
    </source>
</evidence>
<name>A0A6L6X9B1_9ACTN</name>
<proteinExistence type="predicted"/>
<sequence length="87" mass="9796">MTTVPQWRQDLETSVSPRAYQDLLEVLADAGTPLRAKQFAEGIGLGSENLSKIEGVRSKLKRMVRRGWLTEEVRGVFARPPNRSDEV</sequence>
<protein>
    <submittedName>
        <fullName evidence="1">Uncharacterized protein</fullName>
    </submittedName>
</protein>
<accession>A0A6L6X9B1</accession>
<reference evidence="1 2" key="1">
    <citation type="submission" date="2019-11" db="EMBL/GenBank/DDBJ databases">
        <title>Streptomyces typhae sp. nov., a novel endophytic actinomycete isolated from the root of cattail pollen (Typha angustifolia L.).</title>
        <authorList>
            <person name="Peng C."/>
        </authorList>
    </citation>
    <scope>NUCLEOTIDE SEQUENCE [LARGE SCALE GENOMIC DNA]</scope>
    <source>
        <strain evidence="2">p1417</strain>
    </source>
</reference>
<keyword evidence="2" id="KW-1185">Reference proteome</keyword>
<organism evidence="1 2">
    <name type="scientific">Streptomyces typhae</name>
    <dbReference type="NCBI Taxonomy" id="2681492"/>
    <lineage>
        <taxon>Bacteria</taxon>
        <taxon>Bacillati</taxon>
        <taxon>Actinomycetota</taxon>
        <taxon>Actinomycetes</taxon>
        <taxon>Kitasatosporales</taxon>
        <taxon>Streptomycetaceae</taxon>
        <taxon>Streptomyces</taxon>
    </lineage>
</organism>
<comment type="caution">
    <text evidence="1">The sequence shown here is derived from an EMBL/GenBank/DDBJ whole genome shotgun (WGS) entry which is preliminary data.</text>
</comment>
<evidence type="ECO:0000313" key="1">
    <source>
        <dbReference type="EMBL" id="MVO90406.1"/>
    </source>
</evidence>
<dbReference type="Proteomes" id="UP000483802">
    <property type="component" value="Unassembled WGS sequence"/>
</dbReference>